<dbReference type="Gene3D" id="3.20.10.10">
    <property type="entry name" value="D-amino Acid Aminotransferase, subunit A, domain 2"/>
    <property type="match status" value="1"/>
</dbReference>
<dbReference type="Pfam" id="PF00026">
    <property type="entry name" value="Asp"/>
    <property type="match status" value="1"/>
</dbReference>
<dbReference type="GeneID" id="87843426"/>
<dbReference type="CDD" id="cd06097">
    <property type="entry name" value="Aspergillopepsin_like"/>
    <property type="match status" value="1"/>
</dbReference>
<dbReference type="GO" id="GO:0004190">
    <property type="term" value="F:aspartic-type endopeptidase activity"/>
    <property type="evidence" value="ECO:0007669"/>
    <property type="project" value="UniProtKB-KW"/>
</dbReference>
<keyword evidence="3" id="KW-0064">Aspartyl protease</keyword>
<dbReference type="InterPro" id="IPR021109">
    <property type="entry name" value="Peptidase_aspartic_dom_sf"/>
</dbReference>
<keyword evidence="4" id="KW-0378">Hydrolase</keyword>
<keyword evidence="2" id="KW-0645">Protease</keyword>
<evidence type="ECO:0000313" key="6">
    <source>
        <dbReference type="EMBL" id="KAK3296824.1"/>
    </source>
</evidence>
<dbReference type="InterPro" id="IPR043132">
    <property type="entry name" value="BCAT-like_C"/>
</dbReference>
<evidence type="ECO:0000256" key="2">
    <source>
        <dbReference type="ARBA" id="ARBA00022670"/>
    </source>
</evidence>
<dbReference type="Gene3D" id="3.30.470.10">
    <property type="match status" value="1"/>
</dbReference>
<accession>A0AAE0LU29</accession>
<dbReference type="GO" id="GO:0006508">
    <property type="term" value="P:proteolysis"/>
    <property type="evidence" value="ECO:0007669"/>
    <property type="project" value="UniProtKB-KW"/>
</dbReference>
<keyword evidence="7" id="KW-1185">Reference proteome</keyword>
<comment type="similarity">
    <text evidence="1">Belongs to the peptidase A1 family.</text>
</comment>
<dbReference type="PANTHER" id="PTHR47966">
    <property type="entry name" value="BETA-SITE APP-CLEAVING ENZYME, ISOFORM A-RELATED"/>
    <property type="match status" value="1"/>
</dbReference>
<dbReference type="InterPro" id="IPR001461">
    <property type="entry name" value="Aspartic_peptidase_A1"/>
</dbReference>
<protein>
    <submittedName>
        <fullName evidence="6">Aspartic peptidase domain-containing protein</fullName>
    </submittedName>
</protein>
<evidence type="ECO:0000256" key="4">
    <source>
        <dbReference type="ARBA" id="ARBA00022801"/>
    </source>
</evidence>
<evidence type="ECO:0000313" key="7">
    <source>
        <dbReference type="Proteomes" id="UP001278766"/>
    </source>
</evidence>
<dbReference type="InterPro" id="IPR001544">
    <property type="entry name" value="Aminotrans_IV"/>
</dbReference>
<feature type="domain" description="Peptidase A1" evidence="5">
    <location>
        <begin position="345"/>
        <end position="663"/>
    </location>
</feature>
<dbReference type="PRINTS" id="PR00792">
    <property type="entry name" value="PEPSIN"/>
</dbReference>
<dbReference type="AlphaFoldDB" id="A0AAE0LU29"/>
<evidence type="ECO:0000259" key="5">
    <source>
        <dbReference type="PROSITE" id="PS51767"/>
    </source>
</evidence>
<dbReference type="PROSITE" id="PS51767">
    <property type="entry name" value="PEPTIDASE_A1"/>
    <property type="match status" value="1"/>
</dbReference>
<evidence type="ECO:0000256" key="3">
    <source>
        <dbReference type="ARBA" id="ARBA00022750"/>
    </source>
</evidence>
<dbReference type="Pfam" id="PF01063">
    <property type="entry name" value="Aminotran_4"/>
    <property type="match status" value="1"/>
</dbReference>
<comment type="caution">
    <text evidence="6">The sequence shown here is derived from an EMBL/GenBank/DDBJ whole genome shotgun (WGS) entry which is preliminary data.</text>
</comment>
<dbReference type="SUPFAM" id="SSF50630">
    <property type="entry name" value="Acid proteases"/>
    <property type="match status" value="1"/>
</dbReference>
<reference evidence="6" key="1">
    <citation type="journal article" date="2023" name="Mol. Phylogenet. Evol.">
        <title>Genome-scale phylogeny and comparative genomics of the fungal order Sordariales.</title>
        <authorList>
            <person name="Hensen N."/>
            <person name="Bonometti L."/>
            <person name="Westerberg I."/>
            <person name="Brannstrom I.O."/>
            <person name="Guillou S."/>
            <person name="Cros-Aarteil S."/>
            <person name="Calhoun S."/>
            <person name="Haridas S."/>
            <person name="Kuo A."/>
            <person name="Mondo S."/>
            <person name="Pangilinan J."/>
            <person name="Riley R."/>
            <person name="LaButti K."/>
            <person name="Andreopoulos B."/>
            <person name="Lipzen A."/>
            <person name="Chen C."/>
            <person name="Yan M."/>
            <person name="Daum C."/>
            <person name="Ng V."/>
            <person name="Clum A."/>
            <person name="Steindorff A."/>
            <person name="Ohm R.A."/>
            <person name="Martin F."/>
            <person name="Silar P."/>
            <person name="Natvig D.O."/>
            <person name="Lalanne C."/>
            <person name="Gautier V."/>
            <person name="Ament-Velasquez S.L."/>
            <person name="Kruys A."/>
            <person name="Hutchinson M.I."/>
            <person name="Powell A.J."/>
            <person name="Barry K."/>
            <person name="Miller A.N."/>
            <person name="Grigoriev I.V."/>
            <person name="Debuchy R."/>
            <person name="Gladieux P."/>
            <person name="Hiltunen Thoren M."/>
            <person name="Johannesson H."/>
        </authorList>
    </citation>
    <scope>NUCLEOTIDE SEQUENCE</scope>
    <source>
        <strain evidence="6">CBS 168.71</strain>
    </source>
</reference>
<name>A0AAE0LU29_9PEZI</name>
<evidence type="ECO:0000256" key="1">
    <source>
        <dbReference type="ARBA" id="ARBA00007447"/>
    </source>
</evidence>
<dbReference type="Gene3D" id="2.40.70.10">
    <property type="entry name" value="Acid Proteases"/>
    <property type="match status" value="2"/>
</dbReference>
<reference evidence="6" key="2">
    <citation type="submission" date="2023-06" db="EMBL/GenBank/DDBJ databases">
        <authorList>
            <consortium name="Lawrence Berkeley National Laboratory"/>
            <person name="Haridas S."/>
            <person name="Hensen N."/>
            <person name="Bonometti L."/>
            <person name="Westerberg I."/>
            <person name="Brannstrom I.O."/>
            <person name="Guillou S."/>
            <person name="Cros-Aarteil S."/>
            <person name="Calhoun S."/>
            <person name="Kuo A."/>
            <person name="Mondo S."/>
            <person name="Pangilinan J."/>
            <person name="Riley R."/>
            <person name="Labutti K."/>
            <person name="Andreopoulos B."/>
            <person name="Lipzen A."/>
            <person name="Chen C."/>
            <person name="Yanf M."/>
            <person name="Daum C."/>
            <person name="Ng V."/>
            <person name="Clum A."/>
            <person name="Steindorff A."/>
            <person name="Ohm R."/>
            <person name="Martin F."/>
            <person name="Silar P."/>
            <person name="Natvig D."/>
            <person name="Lalanne C."/>
            <person name="Gautier V."/>
            <person name="Ament-Velasquez S.L."/>
            <person name="Kruys A."/>
            <person name="Hutchinson M.I."/>
            <person name="Powell A.J."/>
            <person name="Barry K."/>
            <person name="Miller A.N."/>
            <person name="Grigoriev I.V."/>
            <person name="Debuchy R."/>
            <person name="Gladieux P."/>
            <person name="Thoren M.H."/>
            <person name="Johannesson H."/>
        </authorList>
    </citation>
    <scope>NUCLEOTIDE SEQUENCE</scope>
    <source>
        <strain evidence="6">CBS 168.71</strain>
    </source>
</reference>
<dbReference type="SUPFAM" id="SSF56752">
    <property type="entry name" value="D-aminoacid aminotransferase-like PLP-dependent enzymes"/>
    <property type="match status" value="1"/>
</dbReference>
<dbReference type="Proteomes" id="UP001278766">
    <property type="component" value="Unassembled WGS sequence"/>
</dbReference>
<dbReference type="InterPro" id="IPR033121">
    <property type="entry name" value="PEPTIDASE_A1"/>
</dbReference>
<dbReference type="InterPro" id="IPR043131">
    <property type="entry name" value="BCAT-like_N"/>
</dbReference>
<proteinExistence type="inferred from homology"/>
<sequence>MDDDFQLFTSLRYDPALLQVSASKLNYAGWNWANPSPLYMLDYHRDRMLRAATHWGWNAAVKVLEGDAGLKQLVELAESNIGGNQQSALRVKIAIARDGELSITTGPVPETTLANLFPENLPPPEGTEHKDTDQTMPSKLTGYEILVDTPITTRSEHTHFKTTKRVAYDGARQRAQINLPDKKEVLIINEADGAVMEGSMTTPYFWRDGRWATPAVSKEYSLKDGSGGQSGTTRRWALERMEEALYQTHAELRKRMALHKVKAIPNSNYKRHGTKSYVSVLNRFGFQPTQPGPYYQKFIKSDDAPPSAAPGVRPGHIWCGLFKRVKDEKEAGEVTAEDQQNDAEYLCEVTIGTGVGREVQKVMLDFDTGSADLWVSHKKFDHKKSSSFELAEGKTWKVQYGDGSSASGTVGTDVLVLGGIIIKRQAIEIANEMSAQFSEGTMDGILGLAFYNINTVQLNGEPDPQLTPVDNMIVQEDIPTEAELFTSAMYSNRAEDRRSFFTFGWIDEELVKSSGEEIAWTGIDKSAGFWMFSSEHASVNGEQISMEGNKAIGDTGTTLALVSDDVCSALYSRIPGAEYNEEYQGWTIPQSIPVDELPDFSIAVGEKEFGIQKEDLIFAPANKTFFYGGVQSRGENPFDILGHTFLRSIYAIWDQGNNRFGAVRKIEPFERPVKYDLQPLTPEERKKMGVKKGYGDVSTIVFQERE</sequence>
<dbReference type="PANTHER" id="PTHR47966:SF1">
    <property type="entry name" value="ASPARTYL PROTEINASE"/>
    <property type="match status" value="1"/>
</dbReference>
<dbReference type="InterPro" id="IPR034163">
    <property type="entry name" value="Aspergillopepsin-like_cat_dom"/>
</dbReference>
<organism evidence="6 7">
    <name type="scientific">Chaetomium fimeti</name>
    <dbReference type="NCBI Taxonomy" id="1854472"/>
    <lineage>
        <taxon>Eukaryota</taxon>
        <taxon>Fungi</taxon>
        <taxon>Dikarya</taxon>
        <taxon>Ascomycota</taxon>
        <taxon>Pezizomycotina</taxon>
        <taxon>Sordariomycetes</taxon>
        <taxon>Sordariomycetidae</taxon>
        <taxon>Sordariales</taxon>
        <taxon>Chaetomiaceae</taxon>
        <taxon>Chaetomium</taxon>
    </lineage>
</organism>
<dbReference type="RefSeq" id="XP_062660338.1">
    <property type="nucleotide sequence ID" value="XM_062806478.1"/>
</dbReference>
<dbReference type="EMBL" id="JAUEPN010000003">
    <property type="protein sequence ID" value="KAK3296824.1"/>
    <property type="molecule type" value="Genomic_DNA"/>
</dbReference>
<gene>
    <name evidence="6" type="ORF">B0H64DRAFT_440323</name>
</gene>
<dbReference type="InterPro" id="IPR036038">
    <property type="entry name" value="Aminotransferase-like"/>
</dbReference>